<dbReference type="PRINTS" id="PR00145">
    <property type="entry name" value="ARGSUCLYASE"/>
</dbReference>
<keyword evidence="3" id="KW-0456">Lyase</keyword>
<dbReference type="Proteomes" id="UP000777935">
    <property type="component" value="Unassembled WGS sequence"/>
</dbReference>
<dbReference type="PROSITE" id="PS00163">
    <property type="entry name" value="FUMARATE_LYASES"/>
    <property type="match status" value="1"/>
</dbReference>
<dbReference type="SUPFAM" id="SSF48557">
    <property type="entry name" value="L-aspartase-like"/>
    <property type="match status" value="1"/>
</dbReference>
<dbReference type="PRINTS" id="PR00149">
    <property type="entry name" value="FUMRATELYASE"/>
</dbReference>
<dbReference type="EMBL" id="JABUFE010000010">
    <property type="protein sequence ID" value="NSX56175.1"/>
    <property type="molecule type" value="Genomic_DNA"/>
</dbReference>
<dbReference type="InterPro" id="IPR022761">
    <property type="entry name" value="Fumarate_lyase_N"/>
</dbReference>
<dbReference type="InterPro" id="IPR019468">
    <property type="entry name" value="AdenyloSucc_lyase_C"/>
</dbReference>
<dbReference type="Gene3D" id="1.10.40.30">
    <property type="entry name" value="Fumarase/aspartase (C-terminal domain)"/>
    <property type="match status" value="1"/>
</dbReference>
<keyword evidence="4" id="KW-1185">Reference proteome</keyword>
<dbReference type="InterPro" id="IPR000362">
    <property type="entry name" value="Fumarate_lyase_fam"/>
</dbReference>
<sequence>MAASVYDSSLYRDLFGDADVGRLFSDTAEVRAMMLVEGALAKVQGKLGIIPELSAQAIHRASLEIQIDPGALAAETGTSAVAVPALVKAFRKEMQSPDHAQYIHWGATSQDIIDTGLVLRLRQVLTIFEVRLRAVLRDLGQLSDTHADLVMAGRTWGQVATPTTFGAVTAGWGRPLLRLQGKMPALRSDLLNVSLAGAAGTLSTMGTKGPDVRKALAQALDLSDPGGSWHSARDGITGFAAWMTQVTVCLAKMGEDLIFLSRSHMPEVSIGLSGGSSTMPQKQNPVMPNVLVAIANHVVALNSAVQGAAIHREQRDGAAWMTEWMSLPQMCMGLARALTVSDQIVSQLSPLPDHMAAGLDSGLGLIYAEALSFALTDHMPRPEAQMKVKELCKAVMETNTSFKDLATQEWPEFDLSHAFDQSRQVGQAPAEARSFSEDVKQL</sequence>
<dbReference type="RefSeq" id="WP_174139327.1">
    <property type="nucleotide sequence ID" value="NZ_JABUFE010000010.1"/>
</dbReference>
<organism evidence="3 4">
    <name type="scientific">Parasulfitobacter algicola</name>
    <dbReference type="NCBI Taxonomy" id="2614809"/>
    <lineage>
        <taxon>Bacteria</taxon>
        <taxon>Pseudomonadati</taxon>
        <taxon>Pseudomonadota</taxon>
        <taxon>Alphaproteobacteria</taxon>
        <taxon>Rhodobacterales</taxon>
        <taxon>Roseobacteraceae</taxon>
        <taxon>Parasulfitobacter</taxon>
    </lineage>
</organism>
<comment type="similarity">
    <text evidence="1">Belongs to the class-II fumarase/aspartase family.</text>
</comment>
<dbReference type="Pfam" id="PF00206">
    <property type="entry name" value="Lyase_1"/>
    <property type="match status" value="1"/>
</dbReference>
<evidence type="ECO:0000256" key="1">
    <source>
        <dbReference type="ARBA" id="ARBA00034772"/>
    </source>
</evidence>
<dbReference type="CDD" id="cd01597">
    <property type="entry name" value="pCLME"/>
    <property type="match status" value="1"/>
</dbReference>
<comment type="caution">
    <text evidence="3">The sequence shown here is derived from an EMBL/GenBank/DDBJ whole genome shotgun (WGS) entry which is preliminary data.</text>
</comment>
<dbReference type="InterPro" id="IPR020557">
    <property type="entry name" value="Fumarate_lyase_CS"/>
</dbReference>
<feature type="domain" description="Adenylosuccinate lyase C-terminal" evidence="2">
    <location>
        <begin position="363"/>
        <end position="436"/>
    </location>
</feature>
<dbReference type="PANTHER" id="PTHR43172">
    <property type="entry name" value="ADENYLOSUCCINATE LYASE"/>
    <property type="match status" value="1"/>
</dbReference>
<reference evidence="3 4" key="1">
    <citation type="submission" date="2020-06" db="EMBL/GenBank/DDBJ databases">
        <title>Sulfitobacter algicola sp. nov., isolated from green algae.</title>
        <authorList>
            <person name="Wang C."/>
        </authorList>
    </citation>
    <scope>NUCLEOTIDE SEQUENCE [LARGE SCALE GENOMIC DNA]</scope>
    <source>
        <strain evidence="3 4">1151</strain>
    </source>
</reference>
<gene>
    <name evidence="3" type="ORF">HRQ87_15375</name>
</gene>
<proteinExistence type="inferred from homology"/>
<dbReference type="Gene3D" id="1.20.200.10">
    <property type="entry name" value="Fumarase/aspartase (Central domain)"/>
    <property type="match status" value="1"/>
</dbReference>
<evidence type="ECO:0000313" key="3">
    <source>
        <dbReference type="EMBL" id="NSX56175.1"/>
    </source>
</evidence>
<name>A0ABX2IUE1_9RHOB</name>
<dbReference type="PANTHER" id="PTHR43172:SF2">
    <property type="entry name" value="ADENYLOSUCCINATE LYASE C-TERMINAL DOMAIN-CONTAINING PROTEIN"/>
    <property type="match status" value="1"/>
</dbReference>
<dbReference type="SMART" id="SM00998">
    <property type="entry name" value="ADSL_C"/>
    <property type="match status" value="1"/>
</dbReference>
<dbReference type="InterPro" id="IPR008948">
    <property type="entry name" value="L-Aspartase-like"/>
</dbReference>
<dbReference type="GO" id="GO:0016829">
    <property type="term" value="F:lyase activity"/>
    <property type="evidence" value="ECO:0007669"/>
    <property type="project" value="UniProtKB-KW"/>
</dbReference>
<evidence type="ECO:0000259" key="2">
    <source>
        <dbReference type="SMART" id="SM00998"/>
    </source>
</evidence>
<protein>
    <submittedName>
        <fullName evidence="3">Adenylosuccinate lyase family protein</fullName>
    </submittedName>
</protein>
<evidence type="ECO:0000313" key="4">
    <source>
        <dbReference type="Proteomes" id="UP000777935"/>
    </source>
</evidence>
<accession>A0ABX2IUE1</accession>